<name>G5APW1_HETGA</name>
<proteinExistence type="predicted"/>
<organism evidence="1 2">
    <name type="scientific">Heterocephalus glaber</name>
    <name type="common">Naked mole rat</name>
    <dbReference type="NCBI Taxonomy" id="10181"/>
    <lineage>
        <taxon>Eukaryota</taxon>
        <taxon>Metazoa</taxon>
        <taxon>Chordata</taxon>
        <taxon>Craniata</taxon>
        <taxon>Vertebrata</taxon>
        <taxon>Euteleostomi</taxon>
        <taxon>Mammalia</taxon>
        <taxon>Eutheria</taxon>
        <taxon>Euarchontoglires</taxon>
        <taxon>Glires</taxon>
        <taxon>Rodentia</taxon>
        <taxon>Hystricomorpha</taxon>
        <taxon>Bathyergidae</taxon>
        <taxon>Heterocephalus</taxon>
    </lineage>
</organism>
<dbReference type="STRING" id="10181.G5APW1"/>
<reference evidence="1 2" key="1">
    <citation type="journal article" date="2011" name="Nature">
        <title>Genome sequencing reveals insights into physiology and longevity of the naked mole rat.</title>
        <authorList>
            <person name="Kim E.B."/>
            <person name="Fang X."/>
            <person name="Fushan A.A."/>
            <person name="Huang Z."/>
            <person name="Lobanov A.V."/>
            <person name="Han L."/>
            <person name="Marino S.M."/>
            <person name="Sun X."/>
            <person name="Turanov A.A."/>
            <person name="Yang P."/>
            <person name="Yim S.H."/>
            <person name="Zhao X."/>
            <person name="Kasaikina M.V."/>
            <person name="Stoletzki N."/>
            <person name="Peng C."/>
            <person name="Polak P."/>
            <person name="Xiong Z."/>
            <person name="Kiezun A."/>
            <person name="Zhu Y."/>
            <person name="Chen Y."/>
            <person name="Kryukov G.V."/>
            <person name="Zhang Q."/>
            <person name="Peshkin L."/>
            <person name="Yang L."/>
            <person name="Bronson R.T."/>
            <person name="Buffenstein R."/>
            <person name="Wang B."/>
            <person name="Han C."/>
            <person name="Li Q."/>
            <person name="Chen L."/>
            <person name="Zhao W."/>
            <person name="Sunyaev S.R."/>
            <person name="Park T.J."/>
            <person name="Zhang G."/>
            <person name="Wang J."/>
            <person name="Gladyshev V.N."/>
        </authorList>
    </citation>
    <scope>NUCLEOTIDE SEQUENCE [LARGE SCALE GENOMIC DNA]</scope>
</reference>
<gene>
    <name evidence="1" type="ORF">GW7_05304</name>
</gene>
<accession>G5APW1</accession>
<dbReference type="InParanoid" id="G5APW1"/>
<dbReference type="SUPFAM" id="SSF81411">
    <property type="entry name" value="Mitochondrial cytochrome c oxidase subunit VIa"/>
    <property type="match status" value="1"/>
</dbReference>
<protein>
    <submittedName>
        <fullName evidence="1">Cytochrome c oxidase subunit 6A1, mitochondrial</fullName>
    </submittedName>
</protein>
<sequence>MSSGAHGQKGSAGMWKALTYFVALPRVGESMLNVFLKLHHRKEERHEFIAYPISVSGPSPFHGEMLPVLNLGISSLDFIGTKRKLPVWSNTLTSQMGILRA</sequence>
<dbReference type="Gene3D" id="4.10.95.10">
    <property type="entry name" value="Cytochrome c oxidase, subunit VIa"/>
    <property type="match status" value="1"/>
</dbReference>
<dbReference type="InterPro" id="IPR036418">
    <property type="entry name" value="Cyt_c_oxidase_su6a_sf"/>
</dbReference>
<dbReference type="EMBL" id="JH166403">
    <property type="protein sequence ID" value="EHA99071.1"/>
    <property type="molecule type" value="Genomic_DNA"/>
</dbReference>
<evidence type="ECO:0000313" key="2">
    <source>
        <dbReference type="Proteomes" id="UP000006813"/>
    </source>
</evidence>
<evidence type="ECO:0000313" key="1">
    <source>
        <dbReference type="EMBL" id="EHA99071.1"/>
    </source>
</evidence>
<dbReference type="AlphaFoldDB" id="G5APW1"/>
<dbReference type="Proteomes" id="UP000006813">
    <property type="component" value="Unassembled WGS sequence"/>
</dbReference>